<feature type="region of interest" description="Disordered" evidence="1">
    <location>
        <begin position="22"/>
        <end position="46"/>
    </location>
</feature>
<dbReference type="EMBL" id="CAJVQB010000259">
    <property type="protein sequence ID" value="CAG8478299.1"/>
    <property type="molecule type" value="Genomic_DNA"/>
</dbReference>
<name>A0ABM8VYE7_GIGMA</name>
<proteinExistence type="predicted"/>
<protein>
    <submittedName>
        <fullName evidence="2">38102_t:CDS:1</fullName>
    </submittedName>
</protein>
<comment type="caution">
    <text evidence="2">The sequence shown here is derived from an EMBL/GenBank/DDBJ whole genome shotgun (WGS) entry which is preliminary data.</text>
</comment>
<keyword evidence="3" id="KW-1185">Reference proteome</keyword>
<accession>A0ABM8VYE7</accession>
<evidence type="ECO:0000313" key="3">
    <source>
        <dbReference type="Proteomes" id="UP000789901"/>
    </source>
</evidence>
<organism evidence="2 3">
    <name type="scientific">Gigaspora margarita</name>
    <dbReference type="NCBI Taxonomy" id="4874"/>
    <lineage>
        <taxon>Eukaryota</taxon>
        <taxon>Fungi</taxon>
        <taxon>Fungi incertae sedis</taxon>
        <taxon>Mucoromycota</taxon>
        <taxon>Glomeromycotina</taxon>
        <taxon>Glomeromycetes</taxon>
        <taxon>Diversisporales</taxon>
        <taxon>Gigasporaceae</taxon>
        <taxon>Gigaspora</taxon>
    </lineage>
</organism>
<gene>
    <name evidence="2" type="ORF">GMARGA_LOCUS1111</name>
</gene>
<reference evidence="2 3" key="1">
    <citation type="submission" date="2021-06" db="EMBL/GenBank/DDBJ databases">
        <authorList>
            <person name="Kallberg Y."/>
            <person name="Tangrot J."/>
            <person name="Rosling A."/>
        </authorList>
    </citation>
    <scope>NUCLEOTIDE SEQUENCE [LARGE SCALE GENOMIC DNA]</scope>
    <source>
        <strain evidence="2 3">120-4 pot B 10/14</strain>
    </source>
</reference>
<evidence type="ECO:0000256" key="1">
    <source>
        <dbReference type="SAM" id="MobiDB-lite"/>
    </source>
</evidence>
<sequence length="46" mass="5217">MHVELGIRLSDWTQTFRLDSNGLKPSQNFDIQTQTGLNSDLPKVQS</sequence>
<evidence type="ECO:0000313" key="2">
    <source>
        <dbReference type="EMBL" id="CAG8478299.1"/>
    </source>
</evidence>
<dbReference type="Proteomes" id="UP000789901">
    <property type="component" value="Unassembled WGS sequence"/>
</dbReference>